<protein>
    <recommendedName>
        <fullName evidence="3 5">Regulatory protein RecX</fullName>
    </recommendedName>
</protein>
<dbReference type="Proteomes" id="UP001596143">
    <property type="component" value="Unassembled WGS sequence"/>
</dbReference>
<dbReference type="InterPro" id="IPR036388">
    <property type="entry name" value="WH-like_DNA-bd_sf"/>
</dbReference>
<gene>
    <name evidence="5 9" type="primary">recX</name>
    <name evidence="9" type="ORF">ACFPTR_01215</name>
</gene>
<dbReference type="Gene3D" id="1.10.10.10">
    <property type="entry name" value="Winged helix-like DNA-binding domain superfamily/Winged helix DNA-binding domain"/>
    <property type="match status" value="4"/>
</dbReference>
<dbReference type="InterPro" id="IPR053924">
    <property type="entry name" value="RecX_HTH_2nd"/>
</dbReference>
<comment type="caution">
    <text evidence="9">The sequence shown here is derived from an EMBL/GenBank/DDBJ whole genome shotgun (WGS) entry which is preliminary data.</text>
</comment>
<dbReference type="NCBIfam" id="NF010733">
    <property type="entry name" value="PRK14135.1"/>
    <property type="match status" value="1"/>
</dbReference>
<feature type="domain" description="RecX third three-helical" evidence="7">
    <location>
        <begin position="215"/>
        <end position="263"/>
    </location>
</feature>
<dbReference type="PANTHER" id="PTHR33602:SF1">
    <property type="entry name" value="REGULATORY PROTEIN RECX FAMILY PROTEIN"/>
    <property type="match status" value="1"/>
</dbReference>
<evidence type="ECO:0000259" key="6">
    <source>
        <dbReference type="Pfam" id="PF02631"/>
    </source>
</evidence>
<evidence type="ECO:0000256" key="4">
    <source>
        <dbReference type="ARBA" id="ARBA00022490"/>
    </source>
</evidence>
<dbReference type="InterPro" id="IPR003783">
    <property type="entry name" value="Regulatory_RecX"/>
</dbReference>
<dbReference type="Pfam" id="PF21981">
    <property type="entry name" value="RecX_HTH3"/>
    <property type="match status" value="1"/>
</dbReference>
<evidence type="ECO:0000313" key="9">
    <source>
        <dbReference type="EMBL" id="MFC5627517.1"/>
    </source>
</evidence>
<dbReference type="Pfam" id="PF21982">
    <property type="entry name" value="RecX_HTH1"/>
    <property type="match status" value="1"/>
</dbReference>
<dbReference type="InterPro" id="IPR053925">
    <property type="entry name" value="RecX_HTH_3rd"/>
</dbReference>
<comment type="subcellular location">
    <subcellularLocation>
        <location evidence="1 5">Cytoplasm</location>
    </subcellularLocation>
</comment>
<evidence type="ECO:0000259" key="7">
    <source>
        <dbReference type="Pfam" id="PF21981"/>
    </source>
</evidence>
<sequence>MRISKITVQKKKKDRYHLFVEDEGTEQYIGSVGEEVLLKWNIHKGKMLSSTDLKRILEEEEKAKVFQVALTYLQYQMRTEQEVRNYLFKKEYEDTWIDEAITKLKKLRYIDDVEYARLFVSSRMRLSDKGPRFIREELKQKGIPEEIIEEAILQYDEEEQVKVASKFLRKKGKQKSNESYQMMKNRLLASLERKGFSKSIAIKAWEQSKLFFTKDEEWSALYKEGKKALNKWQRKYDGFELKQKIKQTLYRKGFQLEDIERYIEQVEKEVEENGEKI</sequence>
<feature type="domain" description="RecX second three-helical" evidence="6">
    <location>
        <begin position="111"/>
        <end position="152"/>
    </location>
</feature>
<dbReference type="EMBL" id="JBHSPF010000005">
    <property type="protein sequence ID" value="MFC5627517.1"/>
    <property type="molecule type" value="Genomic_DNA"/>
</dbReference>
<proteinExistence type="inferred from homology"/>
<comment type="function">
    <text evidence="5">Modulates RecA activity.</text>
</comment>
<accession>A0ABW0U221</accession>
<name>A0ABW0U221_9BACI</name>
<comment type="similarity">
    <text evidence="2 5">Belongs to the RecX family.</text>
</comment>
<evidence type="ECO:0000259" key="8">
    <source>
        <dbReference type="Pfam" id="PF21982"/>
    </source>
</evidence>
<dbReference type="PANTHER" id="PTHR33602">
    <property type="entry name" value="REGULATORY PROTEIN RECX FAMILY PROTEIN"/>
    <property type="match status" value="1"/>
</dbReference>
<dbReference type="Pfam" id="PF02631">
    <property type="entry name" value="RecX_HTH2"/>
    <property type="match status" value="1"/>
</dbReference>
<evidence type="ECO:0000256" key="5">
    <source>
        <dbReference type="HAMAP-Rule" id="MF_01114"/>
    </source>
</evidence>
<keyword evidence="4 5" id="KW-0963">Cytoplasm</keyword>
<dbReference type="HAMAP" id="MF_01114">
    <property type="entry name" value="RecX"/>
    <property type="match status" value="1"/>
</dbReference>
<feature type="domain" description="RecX first three-helical" evidence="8">
    <location>
        <begin position="67"/>
        <end position="104"/>
    </location>
</feature>
<evidence type="ECO:0000313" key="10">
    <source>
        <dbReference type="Proteomes" id="UP001596143"/>
    </source>
</evidence>
<evidence type="ECO:0000256" key="1">
    <source>
        <dbReference type="ARBA" id="ARBA00004496"/>
    </source>
</evidence>
<reference evidence="10" key="1">
    <citation type="journal article" date="2019" name="Int. J. Syst. Evol. Microbiol.">
        <title>The Global Catalogue of Microorganisms (GCM) 10K type strain sequencing project: providing services to taxonomists for standard genome sequencing and annotation.</title>
        <authorList>
            <consortium name="The Broad Institute Genomics Platform"/>
            <consortium name="The Broad Institute Genome Sequencing Center for Infectious Disease"/>
            <person name="Wu L."/>
            <person name="Ma J."/>
        </authorList>
    </citation>
    <scope>NUCLEOTIDE SEQUENCE [LARGE SCALE GENOMIC DNA]</scope>
    <source>
        <strain evidence="10">CGMCC 1.15790</strain>
    </source>
</reference>
<evidence type="ECO:0000256" key="3">
    <source>
        <dbReference type="ARBA" id="ARBA00018111"/>
    </source>
</evidence>
<keyword evidence="10" id="KW-1185">Reference proteome</keyword>
<evidence type="ECO:0000256" key="2">
    <source>
        <dbReference type="ARBA" id="ARBA00009695"/>
    </source>
</evidence>
<organism evidence="9 10">
    <name type="scientific">Aliibacillus thermotolerans</name>
    <dbReference type="NCBI Taxonomy" id="1834418"/>
    <lineage>
        <taxon>Bacteria</taxon>
        <taxon>Bacillati</taxon>
        <taxon>Bacillota</taxon>
        <taxon>Bacilli</taxon>
        <taxon>Bacillales</taxon>
        <taxon>Bacillaceae</taxon>
        <taxon>Aliibacillus</taxon>
    </lineage>
</organism>
<dbReference type="InterPro" id="IPR053926">
    <property type="entry name" value="RecX_HTH_1st"/>
</dbReference>
<dbReference type="RefSeq" id="WP_270897292.1">
    <property type="nucleotide sequence ID" value="NZ_JBHSPF010000005.1"/>
</dbReference>